<dbReference type="InterPro" id="IPR010730">
    <property type="entry name" value="HET"/>
</dbReference>
<dbReference type="Pfam" id="PF06985">
    <property type="entry name" value="HET"/>
    <property type="match status" value="1"/>
</dbReference>
<evidence type="ECO:0000313" key="3">
    <source>
        <dbReference type="Proteomes" id="UP000775872"/>
    </source>
</evidence>
<name>A0A9N9YVD0_9HYPO</name>
<dbReference type="Proteomes" id="UP000775872">
    <property type="component" value="Unassembled WGS sequence"/>
</dbReference>
<dbReference type="OrthoDB" id="5571888at2759"/>
<sequence length="328" mass="37207">MTSVLEPFIYTPLSPGQIRILEHNVEDGSSEPTWILRVIAIGEAGQEGQDIDFDALSYVWGDHSETFPLILNGREIRIHKNLHVALPYLSRRPSRRPIWVDAVCINQKDNAEKMVQIRRMSAIYHRAIQVWVWLGPGLDHTADAIRLLPLMAQTGERSSPTGMPPGLPPVLSPIWTSILNIIGNSWFGRVWIVQESALAQDLRFLIGTHEVDAEMLNAVARASNWLAEHFFDASMRDEAKRLLDNQRVMAVFGIRDLVQKSFSLESSKLDQPRPPRQLVWIIYQMTMNMQCFDPRDRVYGTLGLLPDDQRGTLGYLSDTASLADLQDK</sequence>
<protein>
    <recommendedName>
        <fullName evidence="1">Heterokaryon incompatibility domain-containing protein</fullName>
    </recommendedName>
</protein>
<dbReference type="PANTHER" id="PTHR24148:SF64">
    <property type="entry name" value="HETEROKARYON INCOMPATIBILITY DOMAIN-CONTAINING PROTEIN"/>
    <property type="match status" value="1"/>
</dbReference>
<organism evidence="2 3">
    <name type="scientific">Clonostachys solani</name>
    <dbReference type="NCBI Taxonomy" id="160281"/>
    <lineage>
        <taxon>Eukaryota</taxon>
        <taxon>Fungi</taxon>
        <taxon>Dikarya</taxon>
        <taxon>Ascomycota</taxon>
        <taxon>Pezizomycotina</taxon>
        <taxon>Sordariomycetes</taxon>
        <taxon>Hypocreomycetidae</taxon>
        <taxon>Hypocreales</taxon>
        <taxon>Bionectriaceae</taxon>
        <taxon>Clonostachys</taxon>
    </lineage>
</organism>
<feature type="domain" description="Heterokaryon incompatibility" evidence="1">
    <location>
        <begin position="53"/>
        <end position="195"/>
    </location>
</feature>
<dbReference type="EMBL" id="CABFOC020000003">
    <property type="protein sequence ID" value="CAH0043820.1"/>
    <property type="molecule type" value="Genomic_DNA"/>
</dbReference>
<gene>
    <name evidence="2" type="ORF">CSOL1703_00009687</name>
</gene>
<reference evidence="2" key="1">
    <citation type="submission" date="2021-10" db="EMBL/GenBank/DDBJ databases">
        <authorList>
            <person name="Piombo E."/>
        </authorList>
    </citation>
    <scope>NUCLEOTIDE SEQUENCE</scope>
</reference>
<comment type="caution">
    <text evidence="2">The sequence shown here is derived from an EMBL/GenBank/DDBJ whole genome shotgun (WGS) entry which is preliminary data.</text>
</comment>
<dbReference type="InterPro" id="IPR052895">
    <property type="entry name" value="HetReg/Transcr_Mod"/>
</dbReference>
<evidence type="ECO:0000313" key="2">
    <source>
        <dbReference type="EMBL" id="CAH0043820.1"/>
    </source>
</evidence>
<proteinExistence type="predicted"/>
<evidence type="ECO:0000259" key="1">
    <source>
        <dbReference type="Pfam" id="PF06985"/>
    </source>
</evidence>
<dbReference type="AlphaFoldDB" id="A0A9N9YVD0"/>
<dbReference type="PANTHER" id="PTHR24148">
    <property type="entry name" value="ANKYRIN REPEAT DOMAIN-CONTAINING PROTEIN 39 HOMOLOG-RELATED"/>
    <property type="match status" value="1"/>
</dbReference>
<accession>A0A9N9YVD0</accession>
<keyword evidence="3" id="KW-1185">Reference proteome</keyword>